<dbReference type="EMBL" id="CAJPWZ010000957">
    <property type="protein sequence ID" value="CAG2204473.1"/>
    <property type="molecule type" value="Genomic_DNA"/>
</dbReference>
<feature type="compositionally biased region" description="Polar residues" evidence="1">
    <location>
        <begin position="86"/>
        <end position="113"/>
    </location>
</feature>
<comment type="caution">
    <text evidence="2">The sequence shown here is derived from an EMBL/GenBank/DDBJ whole genome shotgun (WGS) entry which is preliminary data.</text>
</comment>
<evidence type="ECO:0000313" key="3">
    <source>
        <dbReference type="Proteomes" id="UP000683360"/>
    </source>
</evidence>
<evidence type="ECO:0000256" key="1">
    <source>
        <dbReference type="SAM" id="MobiDB-lite"/>
    </source>
</evidence>
<sequence length="331" mass="38184">MDEDMRVRVRLHKRLSGLNDVLDNELNYKVNKITKDQRRAFAQLETEKGKYNREKILPKNVIRLEDLPRIRYELKQKLDISKDEGTTNTYDSEENITTSTPNSSEHMTNDMTSSYDEIEGSDTVSDELVSELFPKRLIHRRKSLPVISSPPIISTTPIVSTTPIISTTPMLSTTPIISTTLMKKSYCKTFRRGSIQSNQLELIDFKHNRTEIVPESRLDRRRSSIQTDIECVQFKVPTQSERRRQSLPNIMVKPNTSKCSSRLNGESDGNEYLEVKFNKCTGPSNSERRVLMRKSSSFRIYRYLADEIPNMSNQTLADIHSLRQTISDNKS</sequence>
<proteinExistence type="predicted"/>
<gene>
    <name evidence="2" type="ORF">MEDL_18942</name>
</gene>
<keyword evidence="3" id="KW-1185">Reference proteome</keyword>
<dbReference type="AlphaFoldDB" id="A0A8S3R9E7"/>
<feature type="region of interest" description="Disordered" evidence="1">
    <location>
        <begin position="83"/>
        <end position="113"/>
    </location>
</feature>
<dbReference type="OrthoDB" id="6185893at2759"/>
<name>A0A8S3R9E7_MYTED</name>
<organism evidence="2 3">
    <name type="scientific">Mytilus edulis</name>
    <name type="common">Blue mussel</name>
    <dbReference type="NCBI Taxonomy" id="6550"/>
    <lineage>
        <taxon>Eukaryota</taxon>
        <taxon>Metazoa</taxon>
        <taxon>Spiralia</taxon>
        <taxon>Lophotrochozoa</taxon>
        <taxon>Mollusca</taxon>
        <taxon>Bivalvia</taxon>
        <taxon>Autobranchia</taxon>
        <taxon>Pteriomorphia</taxon>
        <taxon>Mytilida</taxon>
        <taxon>Mytiloidea</taxon>
        <taxon>Mytilidae</taxon>
        <taxon>Mytilinae</taxon>
        <taxon>Mytilus</taxon>
    </lineage>
</organism>
<dbReference type="Proteomes" id="UP000683360">
    <property type="component" value="Unassembled WGS sequence"/>
</dbReference>
<reference evidence="2" key="1">
    <citation type="submission" date="2021-03" db="EMBL/GenBank/DDBJ databases">
        <authorList>
            <person name="Bekaert M."/>
        </authorList>
    </citation>
    <scope>NUCLEOTIDE SEQUENCE</scope>
</reference>
<accession>A0A8S3R9E7</accession>
<protein>
    <submittedName>
        <fullName evidence="2">Uncharacterized protein</fullName>
    </submittedName>
</protein>
<evidence type="ECO:0000313" key="2">
    <source>
        <dbReference type="EMBL" id="CAG2204473.1"/>
    </source>
</evidence>